<feature type="coiled-coil region" evidence="5">
    <location>
        <begin position="316"/>
        <end position="391"/>
    </location>
</feature>
<dbReference type="Ensembl" id="ENSTNIT00000016243.1">
    <property type="protein sequence ID" value="ENSTNIP00000016032.1"/>
    <property type="gene ID" value="ENSTNIG00000013052.1"/>
</dbReference>
<keyword evidence="2 4" id="KW-0862">Zinc</keyword>
<evidence type="ECO:0000313" key="10">
    <source>
        <dbReference type="Proteomes" id="UP000007303"/>
    </source>
</evidence>
<feature type="compositionally biased region" description="Polar residues" evidence="6">
    <location>
        <begin position="930"/>
        <end position="945"/>
    </location>
</feature>
<keyword evidence="3 4" id="KW-0440">LIM domain</keyword>
<name>H3D692_TETNG</name>
<feature type="compositionally biased region" description="Low complexity" evidence="6">
    <location>
        <begin position="836"/>
        <end position="845"/>
    </location>
</feature>
<feature type="compositionally biased region" description="Polar residues" evidence="6">
    <location>
        <begin position="178"/>
        <end position="188"/>
    </location>
</feature>
<keyword evidence="5" id="KW-0175">Coiled coil</keyword>
<dbReference type="FunFam" id="1.10.418.10:FF:000038">
    <property type="entry name" value="LIM and calponin homology domains-containing protein 1"/>
    <property type="match status" value="1"/>
</dbReference>
<dbReference type="GO" id="GO:0001725">
    <property type="term" value="C:stress fiber"/>
    <property type="evidence" value="ECO:0007669"/>
    <property type="project" value="TreeGrafter"/>
</dbReference>
<sequence>WLYAVTGRCFGDRDFRGGLENGILLCELLSSIKPGLVKKINRLQTPIAGLDNLGVFLRGCEEFGLKGSQLFDPGDLQDASTRPTAKGSDCTRKLKNVLITIYWLGRAANGCTSYSGPTLDLKEFEGLLSQMRKEAEETESPKRNIRDSGYIDCWDSERSDSLSPPRHCREDSFDSLDSFGSRSRQTPSPDVLVARGSSDGRGSDSESDGPPHRKMPDVRKDDMSVRRTSVTELRTPLPFNQYLPNKSNQSGYMPTPLRKKMNDKDEGGRKSWSTATSPVGGDRPCRSVSMIDMRAEEETLLQPHSQVRHELMHNQYNKMKEEEDHWQDDLARWKNRRRSISQDLIKKEEERKMMEQLLSGDTCTSVRRRSIKTYREIVADKERREQELRDAYRRARTPEEASSVLQRYAQRFSISEAVLEQLQLPKLLDRSASSPTTPDPFDTDPGGPLRYLRQQSAPAPKFTSTFEAQIQEFSKESSHQRPQIRSRSSEPPAARGLSPKAVPLLMPKPYLQSQPPASEQWPSKAGGLLPINGEMASPSKHWTNNTESAPSATSPICSPHTPTEGETPASARAGKTHGRTETTDVQRSTPPSRPTTLPAELQKPEESSTKTGSGSGAATEEETEKRAERQAPPSGIALCTDVISCVFLPGLERLEDETKQGQDKKTTEQSHSLITSGVSTPQTQPNTLQALSSPIILKMFLRQVLVSPRAVEFINPATSSLTTCNPKLRWEFFAPPGETPVCQENVSFPVLPQARQGDRWSWDPDEERKRQERWQQEQERMLQDTFVGSYTNLTRVTKRSQNTEKQRLSVSSHQERRILEESRMPLTPRSSGVPTSSRGEASSSSEPHDTIVRSLADWERKQELLERQLSLIGHHRGPAQRTQNTNREQTTGPVTSARLTTAYTDLILTLNMFLTLSSLSQSPCLSETLQNGQKAAPVSTKSSTPVKKPEPTIDGNKQIRPTETRRSVSGKKLCSSCGHPLGKGAAMIIETLSLYFHIHCFKCGVCKGQLGDTTTGTDVRIRNGLLNCHQCYIRSRCCNAGKVLLL</sequence>
<dbReference type="Gene3D" id="2.10.110.10">
    <property type="entry name" value="Cysteine Rich Protein"/>
    <property type="match status" value="1"/>
</dbReference>
<feature type="region of interest" description="Disordered" evidence="6">
    <location>
        <begin position="156"/>
        <end position="285"/>
    </location>
</feature>
<dbReference type="PANTHER" id="PTHR15551:SF5">
    <property type="entry name" value="LIM AND CALPONIN HOMOLOGY DOMAINS-CONTAINING PROTEIN 1 ISOFORM X1"/>
    <property type="match status" value="1"/>
</dbReference>
<reference evidence="9" key="2">
    <citation type="submission" date="2025-08" db="UniProtKB">
        <authorList>
            <consortium name="Ensembl"/>
        </authorList>
    </citation>
    <scope>IDENTIFICATION</scope>
</reference>
<feature type="region of interest" description="Disordered" evidence="6">
    <location>
        <begin position="429"/>
        <end position="452"/>
    </location>
</feature>
<keyword evidence="1 4" id="KW-0479">Metal-binding</keyword>
<feature type="region of interest" description="Disordered" evidence="6">
    <location>
        <begin position="930"/>
        <end position="957"/>
    </location>
</feature>
<feature type="compositionally biased region" description="Basic and acidic residues" evidence="6">
    <location>
        <begin position="801"/>
        <end position="823"/>
    </location>
</feature>
<dbReference type="PROSITE" id="PS00478">
    <property type="entry name" value="LIM_DOMAIN_1"/>
    <property type="match status" value="1"/>
</dbReference>
<reference evidence="10" key="1">
    <citation type="journal article" date="2004" name="Nature">
        <title>Genome duplication in the teleost fish Tetraodon nigroviridis reveals the early vertebrate proto-karyotype.</title>
        <authorList>
            <person name="Jaillon O."/>
            <person name="Aury J.-M."/>
            <person name="Brunet F."/>
            <person name="Petit J.-L."/>
            <person name="Stange-Thomann N."/>
            <person name="Mauceli E."/>
            <person name="Bouneau L."/>
            <person name="Fischer C."/>
            <person name="Ozouf-Costaz C."/>
            <person name="Bernot A."/>
            <person name="Nicaud S."/>
            <person name="Jaffe D."/>
            <person name="Fisher S."/>
            <person name="Lutfalla G."/>
            <person name="Dossat C."/>
            <person name="Segurens B."/>
            <person name="Dasilva C."/>
            <person name="Salanoubat M."/>
            <person name="Levy M."/>
            <person name="Boudet N."/>
            <person name="Castellano S."/>
            <person name="Anthouard V."/>
            <person name="Jubin C."/>
            <person name="Castelli V."/>
            <person name="Katinka M."/>
            <person name="Vacherie B."/>
            <person name="Biemont C."/>
            <person name="Skalli Z."/>
            <person name="Cattolico L."/>
            <person name="Poulain J."/>
            <person name="De Berardinis V."/>
            <person name="Cruaud C."/>
            <person name="Duprat S."/>
            <person name="Brottier P."/>
            <person name="Coutanceau J.-P."/>
            <person name="Gouzy J."/>
            <person name="Parra G."/>
            <person name="Lardier G."/>
            <person name="Chapple C."/>
            <person name="McKernan K.J."/>
            <person name="McEwan P."/>
            <person name="Bosak S."/>
            <person name="Kellis M."/>
            <person name="Volff J.-N."/>
            <person name="Guigo R."/>
            <person name="Zody M.C."/>
            <person name="Mesirov J."/>
            <person name="Lindblad-Toh K."/>
            <person name="Birren B."/>
            <person name="Nusbaum C."/>
            <person name="Kahn D."/>
            <person name="Robinson-Rechavi M."/>
            <person name="Laudet V."/>
            <person name="Schachter V."/>
            <person name="Quetier F."/>
            <person name="Saurin W."/>
            <person name="Scarpelli C."/>
            <person name="Wincker P."/>
            <person name="Lander E.S."/>
            <person name="Weissenbach J."/>
            <person name="Roest Crollius H."/>
        </authorList>
    </citation>
    <scope>NUCLEOTIDE SEQUENCE [LARGE SCALE GENOMIC DNA]</scope>
</reference>
<feature type="compositionally biased region" description="Polar residues" evidence="6">
    <location>
        <begin position="540"/>
        <end position="556"/>
    </location>
</feature>
<dbReference type="SUPFAM" id="SSF47576">
    <property type="entry name" value="Calponin-homology domain, CH-domain"/>
    <property type="match status" value="1"/>
</dbReference>
<feature type="compositionally biased region" description="Basic and acidic residues" evidence="6">
    <location>
        <begin position="260"/>
        <end position="269"/>
    </location>
</feature>
<feature type="compositionally biased region" description="Basic and acidic residues" evidence="6">
    <location>
        <begin position="657"/>
        <end position="668"/>
    </location>
</feature>
<dbReference type="OMA" id="NDDVWAR"/>
<feature type="compositionally biased region" description="Low complexity" evidence="6">
    <location>
        <begin position="435"/>
        <end position="448"/>
    </location>
</feature>
<feature type="domain" description="Calponin-homology (CH)" evidence="7">
    <location>
        <begin position="1"/>
        <end position="109"/>
    </location>
</feature>
<evidence type="ECO:0000313" key="9">
    <source>
        <dbReference type="Ensembl" id="ENSTNIP00000016032.1"/>
    </source>
</evidence>
<dbReference type="GeneTree" id="ENSGT00950000183159"/>
<dbReference type="PANTHER" id="PTHR15551">
    <property type="entry name" value="LIM DOMAIN ONLY 7"/>
    <property type="match status" value="1"/>
</dbReference>
<evidence type="ECO:0000256" key="4">
    <source>
        <dbReference type="PROSITE-ProRule" id="PRU00125"/>
    </source>
</evidence>
<evidence type="ECO:0000256" key="5">
    <source>
        <dbReference type="SAM" id="Coils"/>
    </source>
</evidence>
<feature type="compositionally biased region" description="Polar residues" evidence="6">
    <location>
        <begin position="669"/>
        <end position="685"/>
    </location>
</feature>
<dbReference type="GO" id="GO:0051496">
    <property type="term" value="P:positive regulation of stress fiber assembly"/>
    <property type="evidence" value="ECO:0007669"/>
    <property type="project" value="TreeGrafter"/>
</dbReference>
<dbReference type="PRINTS" id="PR00888">
    <property type="entry name" value="SM22CALPONIN"/>
</dbReference>
<dbReference type="GO" id="GO:0051893">
    <property type="term" value="P:regulation of focal adhesion assembly"/>
    <property type="evidence" value="ECO:0007669"/>
    <property type="project" value="TreeGrafter"/>
</dbReference>
<proteinExistence type="predicted"/>
<evidence type="ECO:0000259" key="8">
    <source>
        <dbReference type="PROSITE" id="PS50023"/>
    </source>
</evidence>
<accession>H3D692</accession>
<dbReference type="FunFam" id="2.10.110.10:FF:000041">
    <property type="entry name" value="LIM and calponin homology domains 1"/>
    <property type="match status" value="1"/>
</dbReference>
<dbReference type="Gene3D" id="1.10.418.10">
    <property type="entry name" value="Calponin-like domain"/>
    <property type="match status" value="1"/>
</dbReference>
<feature type="region of interest" description="Disordered" evidence="6">
    <location>
        <begin position="756"/>
        <end position="775"/>
    </location>
</feature>
<feature type="compositionally biased region" description="Polar residues" evidence="6">
    <location>
        <begin position="511"/>
        <end position="521"/>
    </location>
</feature>
<keyword evidence="10" id="KW-1185">Reference proteome</keyword>
<dbReference type="InParanoid" id="H3D692"/>
<feature type="compositionally biased region" description="Low complexity" evidence="6">
    <location>
        <begin position="587"/>
        <end position="596"/>
    </location>
</feature>
<feature type="region of interest" description="Disordered" evidence="6">
    <location>
        <begin position="793"/>
        <end position="850"/>
    </location>
</feature>
<protein>
    <submittedName>
        <fullName evidence="9">LIM and calponin homology domains 1</fullName>
    </submittedName>
</protein>
<dbReference type="SMART" id="SM00132">
    <property type="entry name" value="LIM"/>
    <property type="match status" value="1"/>
</dbReference>
<dbReference type="GO" id="GO:0032034">
    <property type="term" value="F:myosin II head/neck binding"/>
    <property type="evidence" value="ECO:0007669"/>
    <property type="project" value="TreeGrafter"/>
</dbReference>
<evidence type="ECO:0000256" key="1">
    <source>
        <dbReference type="ARBA" id="ARBA00022723"/>
    </source>
</evidence>
<feature type="compositionally biased region" description="Basic and acidic residues" evidence="6">
    <location>
        <begin position="201"/>
        <end position="225"/>
    </location>
</feature>
<dbReference type="Pfam" id="PF15949">
    <property type="entry name" value="DUF4757"/>
    <property type="match status" value="1"/>
</dbReference>
<evidence type="ECO:0000259" key="7">
    <source>
        <dbReference type="PROSITE" id="PS50021"/>
    </source>
</evidence>
<feature type="compositionally biased region" description="Low complexity" evidence="6">
    <location>
        <begin position="609"/>
        <end position="618"/>
    </location>
</feature>
<dbReference type="InterPro" id="IPR036872">
    <property type="entry name" value="CH_dom_sf"/>
</dbReference>
<dbReference type="InterPro" id="IPR001781">
    <property type="entry name" value="Znf_LIM"/>
</dbReference>
<organism evidence="9 10">
    <name type="scientific">Tetraodon nigroviridis</name>
    <name type="common">Spotted green pufferfish</name>
    <name type="synonym">Chelonodon nigroviridis</name>
    <dbReference type="NCBI Taxonomy" id="99883"/>
    <lineage>
        <taxon>Eukaryota</taxon>
        <taxon>Metazoa</taxon>
        <taxon>Chordata</taxon>
        <taxon>Craniata</taxon>
        <taxon>Vertebrata</taxon>
        <taxon>Euteleostomi</taxon>
        <taxon>Actinopterygii</taxon>
        <taxon>Neopterygii</taxon>
        <taxon>Teleostei</taxon>
        <taxon>Neoteleostei</taxon>
        <taxon>Acanthomorphata</taxon>
        <taxon>Eupercaria</taxon>
        <taxon>Tetraodontiformes</taxon>
        <taxon>Tetradontoidea</taxon>
        <taxon>Tetraodontidae</taxon>
        <taxon>Tetraodon</taxon>
    </lineage>
</organism>
<dbReference type="CDD" id="cd08368">
    <property type="entry name" value="LIM"/>
    <property type="match status" value="1"/>
</dbReference>
<feature type="region of interest" description="Disordered" evidence="6">
    <location>
        <begin position="469"/>
        <end position="633"/>
    </location>
</feature>
<evidence type="ECO:0000256" key="3">
    <source>
        <dbReference type="ARBA" id="ARBA00023038"/>
    </source>
</evidence>
<dbReference type="GO" id="GO:0080090">
    <property type="term" value="P:regulation of primary metabolic process"/>
    <property type="evidence" value="ECO:0007669"/>
    <property type="project" value="UniProtKB-ARBA"/>
</dbReference>
<dbReference type="InterPro" id="IPR001715">
    <property type="entry name" value="CH_dom"/>
</dbReference>
<dbReference type="HOGENOM" id="CLU_003242_1_0_1"/>
<evidence type="ECO:0000256" key="2">
    <source>
        <dbReference type="ARBA" id="ARBA00022833"/>
    </source>
</evidence>
<dbReference type="Proteomes" id="UP000007303">
    <property type="component" value="Unassembled WGS sequence"/>
</dbReference>
<dbReference type="GO" id="GO:0046872">
    <property type="term" value="F:metal ion binding"/>
    <property type="evidence" value="ECO:0007669"/>
    <property type="project" value="UniProtKB-KW"/>
</dbReference>
<dbReference type="InterPro" id="IPR031865">
    <property type="entry name" value="DUF4757"/>
</dbReference>
<dbReference type="Pfam" id="PF00412">
    <property type="entry name" value="LIM"/>
    <property type="match status" value="1"/>
</dbReference>
<dbReference type="PROSITE" id="PS50021">
    <property type="entry name" value="CH"/>
    <property type="match status" value="1"/>
</dbReference>
<dbReference type="STRING" id="99883.ENSTNIP00000016032"/>
<reference evidence="9" key="3">
    <citation type="submission" date="2025-09" db="UniProtKB">
        <authorList>
            <consortium name="Ensembl"/>
        </authorList>
    </citation>
    <scope>IDENTIFICATION</scope>
</reference>
<feature type="region of interest" description="Disordered" evidence="6">
    <location>
        <begin position="657"/>
        <end position="685"/>
    </location>
</feature>
<dbReference type="GO" id="GO:0010604">
    <property type="term" value="P:positive regulation of macromolecule metabolic process"/>
    <property type="evidence" value="ECO:0007669"/>
    <property type="project" value="UniProtKB-ARBA"/>
</dbReference>
<dbReference type="InterPro" id="IPR003096">
    <property type="entry name" value="SM22_calponin"/>
</dbReference>
<dbReference type="PROSITE" id="PS50023">
    <property type="entry name" value="LIM_DOMAIN_2"/>
    <property type="match status" value="1"/>
</dbReference>
<dbReference type="AlphaFoldDB" id="H3D692"/>
<feature type="compositionally biased region" description="Polar residues" evidence="6">
    <location>
        <begin position="242"/>
        <end position="252"/>
    </location>
</feature>
<feature type="domain" description="LIM zinc-binding" evidence="8">
    <location>
        <begin position="972"/>
        <end position="1038"/>
    </location>
</feature>
<evidence type="ECO:0000256" key="6">
    <source>
        <dbReference type="SAM" id="MobiDB-lite"/>
    </source>
</evidence>
<dbReference type="Pfam" id="PF00307">
    <property type="entry name" value="CH"/>
    <property type="match status" value="1"/>
</dbReference>